<dbReference type="PANTHER" id="PTHR30346">
    <property type="entry name" value="TRANSCRIPTIONAL DUAL REGULATOR HCAR-RELATED"/>
    <property type="match status" value="1"/>
</dbReference>
<keyword evidence="7" id="KW-1185">Reference proteome</keyword>
<keyword evidence="4" id="KW-0804">Transcription</keyword>
<dbReference type="RefSeq" id="WP_097323482.1">
    <property type="nucleotide sequence ID" value="NZ_OBDY01000015.1"/>
</dbReference>
<evidence type="ECO:0000256" key="4">
    <source>
        <dbReference type="ARBA" id="ARBA00023163"/>
    </source>
</evidence>
<feature type="domain" description="HTH lysR-type" evidence="5">
    <location>
        <begin position="11"/>
        <end position="68"/>
    </location>
</feature>
<comment type="similarity">
    <text evidence="1">Belongs to the LysR transcriptional regulatory family.</text>
</comment>
<keyword evidence="2" id="KW-0805">Transcription regulation</keyword>
<dbReference type="Pfam" id="PF03466">
    <property type="entry name" value="LysR_substrate"/>
    <property type="match status" value="1"/>
</dbReference>
<evidence type="ECO:0000313" key="7">
    <source>
        <dbReference type="Proteomes" id="UP000219612"/>
    </source>
</evidence>
<dbReference type="SUPFAM" id="SSF46785">
    <property type="entry name" value="Winged helix' DNA-binding domain"/>
    <property type="match status" value="1"/>
</dbReference>
<protein>
    <submittedName>
        <fullName evidence="6">DNA-binding transcriptional regulator, LysR family</fullName>
    </submittedName>
</protein>
<dbReference type="OrthoDB" id="3181812at2"/>
<proteinExistence type="inferred from homology"/>
<dbReference type="Proteomes" id="UP000219612">
    <property type="component" value="Unassembled WGS sequence"/>
</dbReference>
<dbReference type="InterPro" id="IPR036388">
    <property type="entry name" value="WH-like_DNA-bd_sf"/>
</dbReference>
<evidence type="ECO:0000313" key="6">
    <source>
        <dbReference type="EMBL" id="SNY54588.1"/>
    </source>
</evidence>
<dbReference type="AlphaFoldDB" id="A0A285J305"/>
<dbReference type="FunFam" id="1.10.10.10:FF:000001">
    <property type="entry name" value="LysR family transcriptional regulator"/>
    <property type="match status" value="1"/>
</dbReference>
<dbReference type="Gene3D" id="1.10.10.10">
    <property type="entry name" value="Winged helix-like DNA-binding domain superfamily/Winged helix DNA-binding domain"/>
    <property type="match status" value="1"/>
</dbReference>
<dbReference type="Pfam" id="PF00126">
    <property type="entry name" value="HTH_1"/>
    <property type="match status" value="1"/>
</dbReference>
<organism evidence="6 7">
    <name type="scientific">Paractinoplanes atraurantiacus</name>
    <dbReference type="NCBI Taxonomy" id="1036182"/>
    <lineage>
        <taxon>Bacteria</taxon>
        <taxon>Bacillati</taxon>
        <taxon>Actinomycetota</taxon>
        <taxon>Actinomycetes</taxon>
        <taxon>Micromonosporales</taxon>
        <taxon>Micromonosporaceae</taxon>
        <taxon>Paractinoplanes</taxon>
    </lineage>
</organism>
<dbReference type="InterPro" id="IPR036390">
    <property type="entry name" value="WH_DNA-bd_sf"/>
</dbReference>
<dbReference type="GO" id="GO:0003677">
    <property type="term" value="F:DNA binding"/>
    <property type="evidence" value="ECO:0007669"/>
    <property type="project" value="UniProtKB-KW"/>
</dbReference>
<dbReference type="SUPFAM" id="SSF53850">
    <property type="entry name" value="Periplasmic binding protein-like II"/>
    <property type="match status" value="1"/>
</dbReference>
<dbReference type="PROSITE" id="PS50931">
    <property type="entry name" value="HTH_LYSR"/>
    <property type="match status" value="1"/>
</dbReference>
<reference evidence="6 7" key="1">
    <citation type="submission" date="2017-09" db="EMBL/GenBank/DDBJ databases">
        <authorList>
            <person name="Ehlers B."/>
            <person name="Leendertz F.H."/>
        </authorList>
    </citation>
    <scope>NUCLEOTIDE SEQUENCE [LARGE SCALE GENOMIC DNA]</scope>
    <source>
        <strain evidence="6 7">CGMCC 4.6857</strain>
    </source>
</reference>
<name>A0A285J305_9ACTN</name>
<dbReference type="PRINTS" id="PR00039">
    <property type="entry name" value="HTHLYSR"/>
</dbReference>
<gene>
    <name evidence="6" type="ORF">SAMN05421748_115108</name>
</gene>
<dbReference type="GO" id="GO:0032993">
    <property type="term" value="C:protein-DNA complex"/>
    <property type="evidence" value="ECO:0007669"/>
    <property type="project" value="TreeGrafter"/>
</dbReference>
<evidence type="ECO:0000256" key="2">
    <source>
        <dbReference type="ARBA" id="ARBA00023015"/>
    </source>
</evidence>
<evidence type="ECO:0000256" key="3">
    <source>
        <dbReference type="ARBA" id="ARBA00023125"/>
    </source>
</evidence>
<dbReference type="InterPro" id="IPR005119">
    <property type="entry name" value="LysR_subst-bd"/>
</dbReference>
<evidence type="ECO:0000256" key="1">
    <source>
        <dbReference type="ARBA" id="ARBA00009437"/>
    </source>
</evidence>
<dbReference type="CDD" id="cd05466">
    <property type="entry name" value="PBP2_LTTR_substrate"/>
    <property type="match status" value="1"/>
</dbReference>
<evidence type="ECO:0000259" key="5">
    <source>
        <dbReference type="PROSITE" id="PS50931"/>
    </source>
</evidence>
<dbReference type="PANTHER" id="PTHR30346:SF0">
    <property type="entry name" value="HCA OPERON TRANSCRIPTIONAL ACTIVATOR HCAR"/>
    <property type="match status" value="1"/>
</dbReference>
<dbReference type="InterPro" id="IPR000847">
    <property type="entry name" value="LysR_HTH_N"/>
</dbReference>
<dbReference type="Gene3D" id="3.40.190.10">
    <property type="entry name" value="Periplasmic binding protein-like II"/>
    <property type="match status" value="2"/>
</dbReference>
<dbReference type="GO" id="GO:0003700">
    <property type="term" value="F:DNA-binding transcription factor activity"/>
    <property type="evidence" value="ECO:0007669"/>
    <property type="project" value="InterPro"/>
</dbReference>
<sequence>MNPGEGRADGIDLRLLRYFLTLAEELHFTRAAQRLFVSQPALSNQIQRLERAVGVPLFARSARGVALTAAGHGFLPYAQQALAALKAGLAAAAPQPPALRVDVLDAELSLPREVLKRLRAAHHGLQLTVTAEGSVSQRRRILAGDLDAGFCGLGAPAGEALTVQPIATEPVDLIVATGHRLARDGGVALSEAANEVFYLPHDALAPEWREFVLNECRRAGFEPALYPMTTASAASALDLVAEGECVTLSLRSTALPEGTERLRLVPGLTYPWAMVRHRDRGGDAALGWLIEAASTVGPAYAGS</sequence>
<dbReference type="EMBL" id="OBDY01000015">
    <property type="protein sequence ID" value="SNY54588.1"/>
    <property type="molecule type" value="Genomic_DNA"/>
</dbReference>
<keyword evidence="3 6" id="KW-0238">DNA-binding</keyword>
<accession>A0A285J305</accession>